<dbReference type="Proteomes" id="UP000321595">
    <property type="component" value="Chromosome"/>
</dbReference>
<reference evidence="2 3" key="1">
    <citation type="submission" date="2019-08" db="EMBL/GenBank/DDBJ databases">
        <authorList>
            <person name="Liang Q."/>
        </authorList>
    </citation>
    <scope>NUCLEOTIDE SEQUENCE [LARGE SCALE GENOMIC DNA]</scope>
    <source>
        <strain evidence="2 3">V1718</strain>
    </source>
</reference>
<keyword evidence="1" id="KW-0732">Signal</keyword>
<dbReference type="InterPro" id="IPR049806">
    <property type="entry name" value="MasK-like_C"/>
</dbReference>
<dbReference type="EMBL" id="CP042467">
    <property type="protein sequence ID" value="QED28324.1"/>
    <property type="molecule type" value="Genomic_DNA"/>
</dbReference>
<organism evidence="2 3">
    <name type="scientific">Microvenator marinus</name>
    <dbReference type="NCBI Taxonomy" id="2600177"/>
    <lineage>
        <taxon>Bacteria</taxon>
        <taxon>Deltaproteobacteria</taxon>
        <taxon>Bradymonadales</taxon>
        <taxon>Microvenatoraceae</taxon>
        <taxon>Microvenator</taxon>
    </lineage>
</organism>
<dbReference type="KEGG" id="bbae:FRD01_14005"/>
<sequence>MRIVFVLALLIPSLAGAQTAESGSQTSPADKPRAHLSIINQKNESIDECFATLTKEPSQHPGVRVKFVVSKEGTPTLMIASEAENPDLTKCVLDVVATVKFPPASREVLMNYNFAFKQEFPPHDGSSYKKKFIRQVIGENEENIQRCHDIGLKEDPELHGNIQTKFYIWYDGTVLKSTIESSTLNNPDVELCIQEAILGMRFPEPPLMVVVAYPLDFKTKEKGDE</sequence>
<evidence type="ECO:0000256" key="1">
    <source>
        <dbReference type="SAM" id="SignalP"/>
    </source>
</evidence>
<accession>A0A5B8XS00</accession>
<dbReference type="RefSeq" id="WP_146960647.1">
    <property type="nucleotide sequence ID" value="NZ_CP042467.1"/>
</dbReference>
<dbReference type="AlphaFoldDB" id="A0A5B8XS00"/>
<evidence type="ECO:0000313" key="2">
    <source>
        <dbReference type="EMBL" id="QED28324.1"/>
    </source>
</evidence>
<evidence type="ECO:0000313" key="3">
    <source>
        <dbReference type="Proteomes" id="UP000321595"/>
    </source>
</evidence>
<protein>
    <submittedName>
        <fullName evidence="2">AgmX/PglI C-terminal domain-containing protein</fullName>
    </submittedName>
</protein>
<proteinExistence type="predicted"/>
<gene>
    <name evidence="2" type="ORF">FRD01_14005</name>
</gene>
<feature type="chain" id="PRO_5022796473" evidence="1">
    <location>
        <begin position="18"/>
        <end position="225"/>
    </location>
</feature>
<dbReference type="OrthoDB" id="5377858at2"/>
<keyword evidence="3" id="KW-1185">Reference proteome</keyword>
<dbReference type="NCBIfam" id="NF033768">
    <property type="entry name" value="myxo_SS_tail"/>
    <property type="match status" value="1"/>
</dbReference>
<name>A0A5B8XS00_9DELT</name>
<feature type="signal peptide" evidence="1">
    <location>
        <begin position="1"/>
        <end position="17"/>
    </location>
</feature>